<evidence type="ECO:0008006" key="4">
    <source>
        <dbReference type="Google" id="ProtNLM"/>
    </source>
</evidence>
<evidence type="ECO:0000313" key="3">
    <source>
        <dbReference type="Proteomes" id="UP000184111"/>
    </source>
</evidence>
<dbReference type="PANTHER" id="PTHR43143">
    <property type="entry name" value="METALLOPHOSPHOESTERASE, CALCINEURIN SUPERFAMILY"/>
    <property type="match status" value="1"/>
</dbReference>
<dbReference type="STRING" id="310782.SAMN05216499_11783"/>
<dbReference type="RefSeq" id="WP_235002377.1">
    <property type="nucleotide sequence ID" value="NZ_FRBI01000017.1"/>
</dbReference>
<dbReference type="EMBL" id="FRBI01000017">
    <property type="protein sequence ID" value="SHM97096.1"/>
    <property type="molecule type" value="Genomic_DNA"/>
</dbReference>
<protein>
    <recommendedName>
        <fullName evidence="4">Calcineurin-like phosphoesterase domain-containing protein</fullName>
    </recommendedName>
</protein>
<sequence>MTGRAPPNRRHAATNARRGKPGTWNPDPTALQFTFAVMPDTQFPYWGSQDSVNREPQEESFRFVIDHSGTPDTNIVFVAHLGDLTQDADPLSFREVDKAFALLDSHGAAYSVPAGNHDVSGDDSRGDTPYLQMMGPQRFRRSKSFVGSDPTAYDTAHVFQAAGRSWLVLALDWRTTDPGYAWAGES</sequence>
<feature type="compositionally biased region" description="Basic residues" evidence="1">
    <location>
        <begin position="7"/>
        <end position="20"/>
    </location>
</feature>
<dbReference type="InterPro" id="IPR029052">
    <property type="entry name" value="Metallo-depent_PP-like"/>
</dbReference>
<proteinExistence type="predicted"/>
<gene>
    <name evidence="2" type="ORF">SAMN05216499_11783</name>
</gene>
<dbReference type="SUPFAM" id="SSF56300">
    <property type="entry name" value="Metallo-dependent phosphatases"/>
    <property type="match status" value="1"/>
</dbReference>
<dbReference type="Gene3D" id="3.60.21.10">
    <property type="match status" value="1"/>
</dbReference>
<organism evidence="2 3">
    <name type="scientific">Actinacidiphila paucisporea</name>
    <dbReference type="NCBI Taxonomy" id="310782"/>
    <lineage>
        <taxon>Bacteria</taxon>
        <taxon>Bacillati</taxon>
        <taxon>Actinomycetota</taxon>
        <taxon>Actinomycetes</taxon>
        <taxon>Kitasatosporales</taxon>
        <taxon>Streptomycetaceae</taxon>
        <taxon>Actinacidiphila</taxon>
    </lineage>
</organism>
<dbReference type="InterPro" id="IPR051918">
    <property type="entry name" value="STPP_CPPED1"/>
</dbReference>
<feature type="region of interest" description="Disordered" evidence="1">
    <location>
        <begin position="1"/>
        <end position="27"/>
    </location>
</feature>
<dbReference type="Proteomes" id="UP000184111">
    <property type="component" value="Unassembled WGS sequence"/>
</dbReference>
<reference evidence="2 3" key="1">
    <citation type="submission" date="2016-11" db="EMBL/GenBank/DDBJ databases">
        <authorList>
            <person name="Jaros S."/>
            <person name="Januszkiewicz K."/>
            <person name="Wedrychowicz H."/>
        </authorList>
    </citation>
    <scope>NUCLEOTIDE SEQUENCE [LARGE SCALE GENOMIC DNA]</scope>
    <source>
        <strain evidence="2 3">CGMCC 4.2025</strain>
    </source>
</reference>
<evidence type="ECO:0000256" key="1">
    <source>
        <dbReference type="SAM" id="MobiDB-lite"/>
    </source>
</evidence>
<accession>A0A1M7N0N9</accession>
<name>A0A1M7N0N9_9ACTN</name>
<dbReference type="PANTHER" id="PTHR43143:SF5">
    <property type="entry name" value="SECRETED PROTEIN"/>
    <property type="match status" value="1"/>
</dbReference>
<evidence type="ECO:0000313" key="2">
    <source>
        <dbReference type="EMBL" id="SHM97096.1"/>
    </source>
</evidence>
<dbReference type="AlphaFoldDB" id="A0A1M7N0N9"/>
<keyword evidence="3" id="KW-1185">Reference proteome</keyword>